<dbReference type="Pfam" id="PF26340">
    <property type="entry name" value="DNA-SBD_ScoMcrA"/>
    <property type="match status" value="1"/>
</dbReference>
<dbReference type="CDD" id="cd00085">
    <property type="entry name" value="HNHc"/>
    <property type="match status" value="1"/>
</dbReference>
<dbReference type="RefSeq" id="WP_344451626.1">
    <property type="nucleotide sequence ID" value="NZ_BAAATZ010000013.1"/>
</dbReference>
<dbReference type="NCBIfam" id="NF045808">
    <property type="entry name" value="PT-DNA_restrict"/>
    <property type="match status" value="1"/>
</dbReference>
<evidence type="ECO:0000259" key="2">
    <source>
        <dbReference type="Pfam" id="PF13391"/>
    </source>
</evidence>
<proteinExistence type="predicted"/>
<keyword evidence="4" id="KW-0540">Nuclease</keyword>
<dbReference type="EMBL" id="BAAATZ010000013">
    <property type="protein sequence ID" value="GAA2728312.1"/>
    <property type="molecule type" value="Genomic_DNA"/>
</dbReference>
<comment type="caution">
    <text evidence="4">The sequence shown here is derived from an EMBL/GenBank/DDBJ whole genome shotgun (WGS) entry which is preliminary data.</text>
</comment>
<evidence type="ECO:0000313" key="5">
    <source>
        <dbReference type="Proteomes" id="UP001501842"/>
    </source>
</evidence>
<name>A0ABP6GU48_9ACTN</name>
<sequence length="293" mass="32226">MSFVERALAVRRWRKDGKRAPHKPLLLLYALARFQREGDAPIVYSAVEGELAALVREFGPPNPTGLHYPFHHLTGDGLWTVTTRDGGPSPGPSPSRLRDSGARGRFAPEVVDELRRRPEVVVQAAHALLDDNFPESLHEGICEAIGLDLHETVPVQAGVVRARRRDPGFRRAVLRAYEYMCAFCGYEGRLDDSASVGLDAAHIRWFALDGPDTVDNGLCLCSLHHVLFDKGVLTLTDDHRVDVTGAFVGRTPNTRAQVHALAGRRVEPPRQGIGPAHLLWHRAEVFRGAGIAA</sequence>
<feature type="domain" description="HNH nuclease" evidence="2">
    <location>
        <begin position="181"/>
        <end position="235"/>
    </location>
</feature>
<protein>
    <submittedName>
        <fullName evidence="4">HNH endonuclease</fullName>
    </submittedName>
</protein>
<keyword evidence="4" id="KW-0255">Endonuclease</keyword>
<reference evidence="5" key="1">
    <citation type="journal article" date="2019" name="Int. J. Syst. Evol. Microbiol.">
        <title>The Global Catalogue of Microorganisms (GCM) 10K type strain sequencing project: providing services to taxonomists for standard genome sequencing and annotation.</title>
        <authorList>
            <consortium name="The Broad Institute Genomics Platform"/>
            <consortium name="The Broad Institute Genome Sequencing Center for Infectious Disease"/>
            <person name="Wu L."/>
            <person name="Ma J."/>
        </authorList>
    </citation>
    <scope>NUCLEOTIDE SEQUENCE [LARGE SCALE GENOMIC DNA]</scope>
    <source>
        <strain evidence="5">JCM 8201</strain>
    </source>
</reference>
<dbReference type="InterPro" id="IPR058813">
    <property type="entry name" value="DNA-SBD_ScoMcrA"/>
</dbReference>
<keyword evidence="5" id="KW-1185">Reference proteome</keyword>
<dbReference type="PIRSF" id="PIRSF030850">
    <property type="entry name" value="UCP030850"/>
    <property type="match status" value="1"/>
</dbReference>
<evidence type="ECO:0000259" key="3">
    <source>
        <dbReference type="Pfam" id="PF26340"/>
    </source>
</evidence>
<accession>A0ABP6GU48</accession>
<dbReference type="InterPro" id="IPR011396">
    <property type="entry name" value="PT_DNA_restrict"/>
</dbReference>
<dbReference type="Proteomes" id="UP001501842">
    <property type="component" value="Unassembled WGS sequence"/>
</dbReference>
<keyword evidence="4" id="KW-0378">Hydrolase</keyword>
<dbReference type="GO" id="GO:0004519">
    <property type="term" value="F:endonuclease activity"/>
    <property type="evidence" value="ECO:0007669"/>
    <property type="project" value="UniProtKB-KW"/>
</dbReference>
<dbReference type="Pfam" id="PF13391">
    <property type="entry name" value="HNH_2"/>
    <property type="match status" value="1"/>
</dbReference>
<evidence type="ECO:0000313" key="4">
    <source>
        <dbReference type="EMBL" id="GAA2728312.1"/>
    </source>
</evidence>
<gene>
    <name evidence="4" type="ORF">GCM10010439_36230</name>
</gene>
<organism evidence="4 5">
    <name type="scientific">Actinocorallia aurantiaca</name>
    <dbReference type="NCBI Taxonomy" id="46204"/>
    <lineage>
        <taxon>Bacteria</taxon>
        <taxon>Bacillati</taxon>
        <taxon>Actinomycetota</taxon>
        <taxon>Actinomycetes</taxon>
        <taxon>Streptosporangiales</taxon>
        <taxon>Thermomonosporaceae</taxon>
        <taxon>Actinocorallia</taxon>
    </lineage>
</organism>
<feature type="domain" description="ScoMcrA-like DNA sulfur-binding" evidence="3">
    <location>
        <begin position="3"/>
        <end position="148"/>
    </location>
</feature>
<dbReference type="InterPro" id="IPR003615">
    <property type="entry name" value="HNH_nuc"/>
</dbReference>
<evidence type="ECO:0000256" key="1">
    <source>
        <dbReference type="SAM" id="MobiDB-lite"/>
    </source>
</evidence>
<feature type="region of interest" description="Disordered" evidence="1">
    <location>
        <begin position="81"/>
        <end position="102"/>
    </location>
</feature>